<reference evidence="4 5" key="1">
    <citation type="submission" date="2016-06" db="EMBL/GenBank/DDBJ databases">
        <title>Complete genome sequences of Bordetella bronchialis and Bordetella flabilis.</title>
        <authorList>
            <person name="LiPuma J.J."/>
            <person name="Spilker T."/>
        </authorList>
    </citation>
    <scope>NUCLEOTIDE SEQUENCE [LARGE SCALE GENOMIC DNA]</scope>
    <source>
        <strain evidence="3 5">AU17976</strain>
        <strain evidence="2 4">AU3182</strain>
    </source>
</reference>
<dbReference type="InterPro" id="IPR011990">
    <property type="entry name" value="TPR-like_helical_dom_sf"/>
</dbReference>
<keyword evidence="4" id="KW-1185">Reference proteome</keyword>
<dbReference type="Proteomes" id="UP000092213">
    <property type="component" value="Chromosome"/>
</dbReference>
<proteinExistence type="predicted"/>
<evidence type="ECO:0000313" key="3">
    <source>
        <dbReference type="EMBL" id="ANN73438.1"/>
    </source>
</evidence>
<feature type="chain" id="PRO_5008258520" description="Type III secretion protein" evidence="1">
    <location>
        <begin position="27"/>
        <end position="132"/>
    </location>
</feature>
<dbReference type="STRING" id="463025.BAU08_20660"/>
<dbReference type="KEGG" id="bbro:BAU06_20130"/>
<dbReference type="EMBL" id="CP016171">
    <property type="protein sequence ID" value="ANN73438.1"/>
    <property type="molecule type" value="Genomic_DNA"/>
</dbReference>
<dbReference type="SUPFAM" id="SSF48452">
    <property type="entry name" value="TPR-like"/>
    <property type="match status" value="1"/>
</dbReference>
<evidence type="ECO:0000256" key="1">
    <source>
        <dbReference type="SAM" id="SignalP"/>
    </source>
</evidence>
<organism evidence="3 5">
    <name type="scientific">Bordetella bronchialis</name>
    <dbReference type="NCBI Taxonomy" id="463025"/>
    <lineage>
        <taxon>Bacteria</taxon>
        <taxon>Pseudomonadati</taxon>
        <taxon>Pseudomonadota</taxon>
        <taxon>Betaproteobacteria</taxon>
        <taxon>Burkholderiales</taxon>
        <taxon>Alcaligenaceae</taxon>
        <taxon>Bordetella</taxon>
    </lineage>
</organism>
<name>A0A193G1A1_9BORD</name>
<keyword evidence="1" id="KW-0732">Signal</keyword>
<evidence type="ECO:0000313" key="5">
    <source>
        <dbReference type="Proteomes" id="UP000092213"/>
    </source>
</evidence>
<dbReference type="AlphaFoldDB" id="A0A193G1A1"/>
<evidence type="ECO:0008006" key="6">
    <source>
        <dbReference type="Google" id="ProtNLM"/>
    </source>
</evidence>
<dbReference type="EMBL" id="CP016170">
    <property type="protein sequence ID" value="ANN68298.1"/>
    <property type="molecule type" value="Genomic_DNA"/>
</dbReference>
<gene>
    <name evidence="2" type="ORF">BAU06_20130</name>
    <name evidence="3" type="ORF">BAU08_20660</name>
</gene>
<dbReference type="Proteomes" id="UP000091897">
    <property type="component" value="Chromosome"/>
</dbReference>
<protein>
    <recommendedName>
        <fullName evidence="6">Type III secretion protein</fullName>
    </recommendedName>
</protein>
<evidence type="ECO:0000313" key="2">
    <source>
        <dbReference type="EMBL" id="ANN68298.1"/>
    </source>
</evidence>
<sequence length="132" mass="13362">MARDKKLARRLAGIAFVGAFLGQAQAAEAIFRGLRVLQPGNPNVDLGLAMVHTLAGSPQEGLAVVERAAALGADAGLAAVCAGVMLREAGHRAAANRTLALALAQGNGEPGTGASETIAQDVLRELTTVIRG</sequence>
<dbReference type="Gene3D" id="1.25.40.10">
    <property type="entry name" value="Tetratricopeptide repeat domain"/>
    <property type="match status" value="1"/>
</dbReference>
<accession>A0A193G1A1</accession>
<evidence type="ECO:0000313" key="4">
    <source>
        <dbReference type="Proteomes" id="UP000091897"/>
    </source>
</evidence>
<feature type="signal peptide" evidence="1">
    <location>
        <begin position="1"/>
        <end position="26"/>
    </location>
</feature>